<dbReference type="InterPro" id="IPR014757">
    <property type="entry name" value="Tscrpt_reg_IclR_C"/>
</dbReference>
<gene>
    <name evidence="6" type="ORF">GCU68_19525</name>
</gene>
<dbReference type="GO" id="GO:0003677">
    <property type="term" value="F:DNA binding"/>
    <property type="evidence" value="ECO:0007669"/>
    <property type="project" value="UniProtKB-KW"/>
</dbReference>
<dbReference type="GO" id="GO:0045892">
    <property type="term" value="P:negative regulation of DNA-templated transcription"/>
    <property type="evidence" value="ECO:0007669"/>
    <property type="project" value="TreeGrafter"/>
</dbReference>
<dbReference type="SUPFAM" id="SSF46785">
    <property type="entry name" value="Winged helix' DNA-binding domain"/>
    <property type="match status" value="1"/>
</dbReference>
<dbReference type="PANTHER" id="PTHR30136">
    <property type="entry name" value="HELIX-TURN-HELIX TRANSCRIPTIONAL REGULATOR, ICLR FAMILY"/>
    <property type="match status" value="1"/>
</dbReference>
<dbReference type="InterPro" id="IPR005471">
    <property type="entry name" value="Tscrpt_reg_IclR_N"/>
</dbReference>
<dbReference type="KEGG" id="nas:GCU68_19525"/>
<evidence type="ECO:0000256" key="1">
    <source>
        <dbReference type="ARBA" id="ARBA00023015"/>
    </source>
</evidence>
<dbReference type="PANTHER" id="PTHR30136:SF35">
    <property type="entry name" value="HTH-TYPE TRANSCRIPTIONAL REGULATOR RV1719"/>
    <property type="match status" value="1"/>
</dbReference>
<dbReference type="InterPro" id="IPR036388">
    <property type="entry name" value="WH-like_DNA-bd_sf"/>
</dbReference>
<feature type="domain" description="IclR-ED" evidence="5">
    <location>
        <begin position="81"/>
        <end position="267"/>
    </location>
</feature>
<dbReference type="Pfam" id="PF09339">
    <property type="entry name" value="HTH_IclR"/>
    <property type="match status" value="1"/>
</dbReference>
<evidence type="ECO:0000313" key="7">
    <source>
        <dbReference type="Proteomes" id="UP000326170"/>
    </source>
</evidence>
<sequence>MYICDATDYHSMDDEANRPIKALLTMDDIMTALESAGESNVTTLAEEIDRPRSVVHDYLSTLRQLGYVIQNDRGAYELSLRYMELGGRVRDNVALYNVAKPEVNRLAEQSSSELVTLSVEQNGLCVALDVVQGEQSISYDFTDGTHFHMHSSAVGKAILAEYPAERVTEILDRHGMPARTENTITDRDELKDELEEIRKNGVSFDREEYRTGMTTISTVIEDSTGTVLGGLSVTGPVQRLQESDVEEELRNKLLSTTNIIELNYSAR</sequence>
<evidence type="ECO:0000259" key="5">
    <source>
        <dbReference type="PROSITE" id="PS51078"/>
    </source>
</evidence>
<evidence type="ECO:0000256" key="4">
    <source>
        <dbReference type="SAM" id="Coils"/>
    </source>
</evidence>
<proteinExistence type="predicted"/>
<name>A0A5P9P974_9EURY</name>
<dbReference type="Pfam" id="PF01614">
    <property type="entry name" value="IclR_C"/>
    <property type="match status" value="1"/>
</dbReference>
<dbReference type="GO" id="GO:0003700">
    <property type="term" value="F:DNA-binding transcription factor activity"/>
    <property type="evidence" value="ECO:0007669"/>
    <property type="project" value="TreeGrafter"/>
</dbReference>
<geneLocation type="plasmid" evidence="6 7">
    <name>unnamed2</name>
</geneLocation>
<protein>
    <submittedName>
        <fullName evidence="6">Helix-turn-helix domain-containing protein</fullName>
    </submittedName>
</protein>
<keyword evidence="7" id="KW-1185">Reference proteome</keyword>
<dbReference type="Gene3D" id="1.10.10.10">
    <property type="entry name" value="Winged helix-like DNA-binding domain superfamily/Winged helix DNA-binding domain"/>
    <property type="match status" value="1"/>
</dbReference>
<keyword evidence="6" id="KW-0614">Plasmid</keyword>
<accession>A0A5P9P974</accession>
<dbReference type="EMBL" id="CP045490">
    <property type="protein sequence ID" value="QFU84711.1"/>
    <property type="molecule type" value="Genomic_DNA"/>
</dbReference>
<dbReference type="PROSITE" id="PS51078">
    <property type="entry name" value="ICLR_ED"/>
    <property type="match status" value="1"/>
</dbReference>
<dbReference type="InterPro" id="IPR029016">
    <property type="entry name" value="GAF-like_dom_sf"/>
</dbReference>
<keyword evidence="4" id="KW-0175">Coiled coil</keyword>
<evidence type="ECO:0000256" key="3">
    <source>
        <dbReference type="ARBA" id="ARBA00023163"/>
    </source>
</evidence>
<reference evidence="6 7" key="1">
    <citation type="journal article" date="2007" name="Int. J. Syst. Evol. Microbiol.">
        <title>Natronorubrum sulfidifaciens sp. nov., an extremely haloalkaliphilic archaeon isolated from Aiding salt lake in Xin-Jiang, China.</title>
        <authorList>
            <person name="Cui H.L."/>
            <person name="Tohty D."/>
            <person name="Liu H.C."/>
            <person name="Liu S.J."/>
            <person name="Oren A."/>
            <person name="Zhou P.J."/>
        </authorList>
    </citation>
    <scope>NUCLEOTIDE SEQUENCE [LARGE SCALE GENOMIC DNA]</scope>
    <source>
        <strain evidence="6 7">7-3</strain>
        <plasmid evidence="6">unnamed2</plasmid>
    </source>
</reference>
<dbReference type="Gene3D" id="3.30.450.40">
    <property type="match status" value="1"/>
</dbReference>
<dbReference type="SMART" id="SM00346">
    <property type="entry name" value="HTH_ICLR"/>
    <property type="match status" value="1"/>
</dbReference>
<organism evidence="6 7">
    <name type="scientific">Natronorubrum aibiense</name>
    <dbReference type="NCBI Taxonomy" id="348826"/>
    <lineage>
        <taxon>Archaea</taxon>
        <taxon>Methanobacteriati</taxon>
        <taxon>Methanobacteriota</taxon>
        <taxon>Stenosarchaea group</taxon>
        <taxon>Halobacteria</taxon>
        <taxon>Halobacteriales</taxon>
        <taxon>Natrialbaceae</taxon>
        <taxon>Natronorubrum</taxon>
    </lineage>
</organism>
<keyword evidence="2" id="KW-0238">DNA-binding</keyword>
<keyword evidence="1" id="KW-0805">Transcription regulation</keyword>
<evidence type="ECO:0000313" key="6">
    <source>
        <dbReference type="EMBL" id="QFU84711.1"/>
    </source>
</evidence>
<dbReference type="InterPro" id="IPR036390">
    <property type="entry name" value="WH_DNA-bd_sf"/>
</dbReference>
<evidence type="ECO:0000256" key="2">
    <source>
        <dbReference type="ARBA" id="ARBA00023125"/>
    </source>
</evidence>
<dbReference type="InterPro" id="IPR050707">
    <property type="entry name" value="HTH_MetabolicPath_Reg"/>
</dbReference>
<dbReference type="SUPFAM" id="SSF55781">
    <property type="entry name" value="GAF domain-like"/>
    <property type="match status" value="1"/>
</dbReference>
<keyword evidence="3" id="KW-0804">Transcription</keyword>
<dbReference type="AlphaFoldDB" id="A0A5P9P974"/>
<dbReference type="Proteomes" id="UP000326170">
    <property type="component" value="Plasmid unnamed2"/>
</dbReference>
<feature type="coiled-coil region" evidence="4">
    <location>
        <begin position="180"/>
        <end position="207"/>
    </location>
</feature>